<dbReference type="AlphaFoldDB" id="A0A9D4K250"/>
<comment type="caution">
    <text evidence="1">The sequence shown here is derived from an EMBL/GenBank/DDBJ whole genome shotgun (WGS) entry which is preliminary data.</text>
</comment>
<organism evidence="1 2">
    <name type="scientific">Dreissena polymorpha</name>
    <name type="common">Zebra mussel</name>
    <name type="synonym">Mytilus polymorpha</name>
    <dbReference type="NCBI Taxonomy" id="45954"/>
    <lineage>
        <taxon>Eukaryota</taxon>
        <taxon>Metazoa</taxon>
        <taxon>Spiralia</taxon>
        <taxon>Lophotrochozoa</taxon>
        <taxon>Mollusca</taxon>
        <taxon>Bivalvia</taxon>
        <taxon>Autobranchia</taxon>
        <taxon>Heteroconchia</taxon>
        <taxon>Euheterodonta</taxon>
        <taxon>Imparidentia</taxon>
        <taxon>Neoheterodontei</taxon>
        <taxon>Myida</taxon>
        <taxon>Dreissenoidea</taxon>
        <taxon>Dreissenidae</taxon>
        <taxon>Dreissena</taxon>
    </lineage>
</organism>
<evidence type="ECO:0000313" key="1">
    <source>
        <dbReference type="EMBL" id="KAH3829053.1"/>
    </source>
</evidence>
<keyword evidence="2" id="KW-1185">Reference proteome</keyword>
<protein>
    <submittedName>
        <fullName evidence="1">Uncharacterized protein</fullName>
    </submittedName>
</protein>
<proteinExistence type="predicted"/>
<name>A0A9D4K250_DREPO</name>
<accession>A0A9D4K250</accession>
<evidence type="ECO:0000313" key="2">
    <source>
        <dbReference type="Proteomes" id="UP000828390"/>
    </source>
</evidence>
<gene>
    <name evidence="1" type="ORF">DPMN_131041</name>
</gene>
<reference evidence="1" key="1">
    <citation type="journal article" date="2019" name="bioRxiv">
        <title>The Genome of the Zebra Mussel, Dreissena polymorpha: A Resource for Invasive Species Research.</title>
        <authorList>
            <person name="McCartney M.A."/>
            <person name="Auch B."/>
            <person name="Kono T."/>
            <person name="Mallez S."/>
            <person name="Zhang Y."/>
            <person name="Obille A."/>
            <person name="Becker A."/>
            <person name="Abrahante J.E."/>
            <person name="Garbe J."/>
            <person name="Badalamenti J.P."/>
            <person name="Herman A."/>
            <person name="Mangelson H."/>
            <person name="Liachko I."/>
            <person name="Sullivan S."/>
            <person name="Sone E.D."/>
            <person name="Koren S."/>
            <person name="Silverstein K.A.T."/>
            <person name="Beckman K.B."/>
            <person name="Gohl D.M."/>
        </authorList>
    </citation>
    <scope>NUCLEOTIDE SEQUENCE</scope>
    <source>
        <strain evidence="1">Duluth1</strain>
        <tissue evidence="1">Whole animal</tissue>
    </source>
</reference>
<dbReference type="EMBL" id="JAIWYP010000005">
    <property type="protein sequence ID" value="KAH3829053.1"/>
    <property type="molecule type" value="Genomic_DNA"/>
</dbReference>
<dbReference type="Proteomes" id="UP000828390">
    <property type="component" value="Unassembled WGS sequence"/>
</dbReference>
<reference evidence="1" key="2">
    <citation type="submission" date="2020-11" db="EMBL/GenBank/DDBJ databases">
        <authorList>
            <person name="McCartney M.A."/>
            <person name="Auch B."/>
            <person name="Kono T."/>
            <person name="Mallez S."/>
            <person name="Becker A."/>
            <person name="Gohl D.M."/>
            <person name="Silverstein K.A.T."/>
            <person name="Koren S."/>
            <person name="Bechman K.B."/>
            <person name="Herman A."/>
            <person name="Abrahante J.E."/>
            <person name="Garbe J."/>
        </authorList>
    </citation>
    <scope>NUCLEOTIDE SEQUENCE</scope>
    <source>
        <strain evidence="1">Duluth1</strain>
        <tissue evidence="1">Whole animal</tissue>
    </source>
</reference>
<sequence>MTCIWSRATLKAIQTPTGLGAQQRTGAPDQTGRTGWAGATLCAYGIRIILAWQESFVIQLSEEKLLGC</sequence>